<evidence type="ECO:0000256" key="1">
    <source>
        <dbReference type="SAM" id="SignalP"/>
    </source>
</evidence>
<name>A0A8K0WPE4_9HYPO</name>
<evidence type="ECO:0000313" key="2">
    <source>
        <dbReference type="EMBL" id="KAH7312738.1"/>
    </source>
</evidence>
<dbReference type="EMBL" id="JAGPNK010000010">
    <property type="protein sequence ID" value="KAH7312738.1"/>
    <property type="molecule type" value="Genomic_DNA"/>
</dbReference>
<accession>A0A8K0WPE4</accession>
<dbReference type="AlphaFoldDB" id="A0A8K0WPE4"/>
<feature type="non-terminal residue" evidence="2">
    <location>
        <position position="66"/>
    </location>
</feature>
<keyword evidence="3" id="KW-1185">Reference proteome</keyword>
<gene>
    <name evidence="2" type="ORF">B0I35DRAFT_437630</name>
</gene>
<protein>
    <recommendedName>
        <fullName evidence="4">Hydrophobin</fullName>
    </recommendedName>
</protein>
<proteinExistence type="predicted"/>
<evidence type="ECO:0008006" key="4">
    <source>
        <dbReference type="Google" id="ProtNLM"/>
    </source>
</evidence>
<evidence type="ECO:0000313" key="3">
    <source>
        <dbReference type="Proteomes" id="UP000813444"/>
    </source>
</evidence>
<feature type="chain" id="PRO_5035464891" description="Hydrophobin" evidence="1">
    <location>
        <begin position="20"/>
        <end position="66"/>
    </location>
</feature>
<reference evidence="2" key="1">
    <citation type="journal article" date="2021" name="Nat. Commun.">
        <title>Genetic determinants of endophytism in the Arabidopsis root mycobiome.</title>
        <authorList>
            <person name="Mesny F."/>
            <person name="Miyauchi S."/>
            <person name="Thiergart T."/>
            <person name="Pickel B."/>
            <person name="Atanasova L."/>
            <person name="Karlsson M."/>
            <person name="Huettel B."/>
            <person name="Barry K.W."/>
            <person name="Haridas S."/>
            <person name="Chen C."/>
            <person name="Bauer D."/>
            <person name="Andreopoulos W."/>
            <person name="Pangilinan J."/>
            <person name="LaButti K."/>
            <person name="Riley R."/>
            <person name="Lipzen A."/>
            <person name="Clum A."/>
            <person name="Drula E."/>
            <person name="Henrissat B."/>
            <person name="Kohler A."/>
            <person name="Grigoriev I.V."/>
            <person name="Martin F.M."/>
            <person name="Hacquard S."/>
        </authorList>
    </citation>
    <scope>NUCLEOTIDE SEQUENCE</scope>
    <source>
        <strain evidence="2">MPI-CAGE-CH-0235</strain>
    </source>
</reference>
<feature type="signal peptide" evidence="1">
    <location>
        <begin position="1"/>
        <end position="19"/>
    </location>
</feature>
<comment type="caution">
    <text evidence="2">The sequence shown here is derived from an EMBL/GenBank/DDBJ whole genome shotgun (WGS) entry which is preliminary data.</text>
</comment>
<organism evidence="2 3">
    <name type="scientific">Stachybotrys elegans</name>
    <dbReference type="NCBI Taxonomy" id="80388"/>
    <lineage>
        <taxon>Eukaryota</taxon>
        <taxon>Fungi</taxon>
        <taxon>Dikarya</taxon>
        <taxon>Ascomycota</taxon>
        <taxon>Pezizomycotina</taxon>
        <taxon>Sordariomycetes</taxon>
        <taxon>Hypocreomycetidae</taxon>
        <taxon>Hypocreales</taxon>
        <taxon>Stachybotryaceae</taxon>
        <taxon>Stachybotrys</taxon>
    </lineage>
</organism>
<sequence length="66" mass="6999">TTNVLSAPLLGCFLFLPQGDIDCRCAACPVIQALHPLPATRDVVGLTCALASLSLLHRDSIITLRL</sequence>
<dbReference type="Proteomes" id="UP000813444">
    <property type="component" value="Unassembled WGS sequence"/>
</dbReference>
<keyword evidence="1" id="KW-0732">Signal</keyword>
<feature type="non-terminal residue" evidence="2">
    <location>
        <position position="1"/>
    </location>
</feature>